<keyword evidence="1" id="KW-0812">Transmembrane</keyword>
<dbReference type="Gramene" id="Ma01_t22420.1">
    <property type="protein sequence ID" value="Ma01_p22420.1"/>
    <property type="gene ID" value="Ma01_g22420"/>
</dbReference>
<sequence>MTAHWSILLQNPLGSYSWSLFYDMSKFFFFFLEKLRTALSLVGILIRLVLIEKGNAPASLDGFKSLRSSPVVCSKLLIYLFYYLLS</sequence>
<keyword evidence="1" id="KW-1133">Transmembrane helix</keyword>
<dbReference type="AlphaFoldDB" id="A0A804HX51"/>
<feature type="transmembrane region" description="Helical" evidence="1">
    <location>
        <begin position="27"/>
        <end position="46"/>
    </location>
</feature>
<dbReference type="Proteomes" id="UP000012960">
    <property type="component" value="Unplaced"/>
</dbReference>
<evidence type="ECO:0000313" key="4">
    <source>
        <dbReference type="Proteomes" id="UP000012960"/>
    </source>
</evidence>
<protein>
    <submittedName>
        <fullName evidence="2">(wild Malaysian banana) hypothetical protein</fullName>
    </submittedName>
</protein>
<keyword evidence="1" id="KW-0472">Membrane</keyword>
<reference evidence="3" key="2">
    <citation type="submission" date="2021-05" db="UniProtKB">
        <authorList>
            <consortium name="EnsemblPlants"/>
        </authorList>
    </citation>
    <scope>IDENTIFICATION</scope>
    <source>
        <strain evidence="3">subsp. malaccensis</strain>
    </source>
</reference>
<organism evidence="3 4">
    <name type="scientific">Musa acuminata subsp. malaccensis</name>
    <name type="common">Wild banana</name>
    <name type="synonym">Musa malaccensis</name>
    <dbReference type="NCBI Taxonomy" id="214687"/>
    <lineage>
        <taxon>Eukaryota</taxon>
        <taxon>Viridiplantae</taxon>
        <taxon>Streptophyta</taxon>
        <taxon>Embryophyta</taxon>
        <taxon>Tracheophyta</taxon>
        <taxon>Spermatophyta</taxon>
        <taxon>Magnoliopsida</taxon>
        <taxon>Liliopsida</taxon>
        <taxon>Zingiberales</taxon>
        <taxon>Musaceae</taxon>
        <taxon>Musa</taxon>
    </lineage>
</organism>
<accession>A0A804HX51</accession>
<evidence type="ECO:0000313" key="3">
    <source>
        <dbReference type="EnsemblPlants" id="Ma01_p22420.1"/>
    </source>
</evidence>
<feature type="transmembrane region" description="Helical" evidence="1">
    <location>
        <begin position="66"/>
        <end position="85"/>
    </location>
</feature>
<dbReference type="EnsemblPlants" id="Ma01_t22420.1">
    <property type="protein sequence ID" value="Ma01_p22420.1"/>
    <property type="gene ID" value="Ma01_g22420"/>
</dbReference>
<proteinExistence type="predicted"/>
<name>A0A804HX51_MUSAM</name>
<dbReference type="EMBL" id="HG996466">
    <property type="protein sequence ID" value="CAG1860386.1"/>
    <property type="molecule type" value="Genomic_DNA"/>
</dbReference>
<dbReference type="InParanoid" id="A0A804HX51"/>
<evidence type="ECO:0000313" key="2">
    <source>
        <dbReference type="EMBL" id="CAG1860386.1"/>
    </source>
</evidence>
<keyword evidence="4" id="KW-1185">Reference proteome</keyword>
<reference evidence="2" key="1">
    <citation type="submission" date="2021-03" db="EMBL/GenBank/DDBJ databases">
        <authorList>
            <consortium name="Genoscope - CEA"/>
            <person name="William W."/>
        </authorList>
    </citation>
    <scope>NUCLEOTIDE SEQUENCE</scope>
    <source>
        <strain evidence="2">Doubled-haploid Pahang</strain>
    </source>
</reference>
<evidence type="ECO:0000256" key="1">
    <source>
        <dbReference type="SAM" id="Phobius"/>
    </source>
</evidence>
<gene>
    <name evidence="2" type="ORF">GSMUA_96900.1</name>
</gene>